<keyword evidence="2" id="KW-0808">Transferase</keyword>
<dbReference type="CDD" id="cd01646">
    <property type="entry name" value="RT_Bac_retron_I"/>
    <property type="match status" value="1"/>
</dbReference>
<sequence>MLTSDLLGRLDLLGAVKDELLASNRLLPKRPDHLLLATDATRVERWLRPRIRKGVIAQAADVVFADKGWRGTRPLNVMSLEHRVLYQALVKELAAVLPAHLTRRTDYEAFQRAPLMVDGAAYISKTDVASCYVYIDHDVLADELISQTGDELAVDALRELLALIMGRRVGLPQIHQASRVLGDSYVDPVRRTLRRNGIAAFTYSDDFRFASPSLGRARSALTACEAELRVRGLVLNERKTYTYARDNYEDSLSAYERAEQNLFSEGSLTAAEAGLLEDDYEDEEAIAGDATVAPMSLGVAPIGGAIDDDELIEGPSTATATADDDIDQISAAAQKAWRMWTLEEESEEVQSSLEATITQSLISRALPVLGQVQDSGPLEVLSALFRYEAGLAPQIASYLINFCSHGPSARAEVRDAIDAVLSEDLTNVWQEIWIAFAIGSVRRTRTPGTRTHLDWLQQCVADGPDGLAATAAATLGRLQYGEPDLLAAAVDRIAPEWRQLALLGLYQLDSKRANESADHELDRILLQVASH</sequence>
<feature type="domain" description="Reverse transcriptase" evidence="1">
    <location>
        <begin position="1"/>
        <end position="269"/>
    </location>
</feature>
<evidence type="ECO:0000313" key="2">
    <source>
        <dbReference type="EMBL" id="WIM87404.1"/>
    </source>
</evidence>
<dbReference type="GO" id="GO:0003964">
    <property type="term" value="F:RNA-directed DNA polymerase activity"/>
    <property type="evidence" value="ECO:0007669"/>
    <property type="project" value="UniProtKB-KW"/>
</dbReference>
<proteinExistence type="predicted"/>
<gene>
    <name evidence="2" type="ORF">PT015_21595</name>
</gene>
<dbReference type="Proteomes" id="UP001236585">
    <property type="component" value="Chromosome"/>
</dbReference>
<accession>A0ABY8VX77</accession>
<dbReference type="Pfam" id="PF00078">
    <property type="entry name" value="RVT_1"/>
    <property type="match status" value="1"/>
</dbReference>
<dbReference type="EMBL" id="CP126981">
    <property type="protein sequence ID" value="WIM87404.1"/>
    <property type="molecule type" value="Genomic_DNA"/>
</dbReference>
<keyword evidence="3" id="KW-1185">Reference proteome</keyword>
<organism evidence="2 3">
    <name type="scientific">Candidatus Mycobacterium wuenschmannii</name>
    <dbReference type="NCBI Taxonomy" id="3027808"/>
    <lineage>
        <taxon>Bacteria</taxon>
        <taxon>Bacillati</taxon>
        <taxon>Actinomycetota</taxon>
        <taxon>Actinomycetes</taxon>
        <taxon>Mycobacteriales</taxon>
        <taxon>Mycobacteriaceae</taxon>
        <taxon>Mycobacterium</taxon>
    </lineage>
</organism>
<keyword evidence="2" id="KW-0548">Nucleotidyltransferase</keyword>
<name>A0ABY8VX77_9MYCO</name>
<protein>
    <submittedName>
        <fullName evidence="2">RNA-directed DNA polymerase</fullName>
    </submittedName>
</protein>
<evidence type="ECO:0000313" key="3">
    <source>
        <dbReference type="Proteomes" id="UP001236585"/>
    </source>
</evidence>
<dbReference type="InterPro" id="IPR000477">
    <property type="entry name" value="RT_dom"/>
</dbReference>
<dbReference type="PROSITE" id="PS50878">
    <property type="entry name" value="RT_POL"/>
    <property type="match status" value="1"/>
</dbReference>
<keyword evidence="2" id="KW-0695">RNA-directed DNA polymerase</keyword>
<dbReference type="RefSeq" id="WP_285187119.1">
    <property type="nucleotide sequence ID" value="NZ_CP126981.1"/>
</dbReference>
<reference evidence="2 3" key="1">
    <citation type="journal article" date="2023" name="Microbiol. Resour. Announc.">
        <title>Complete Genome Sequence of Mycobacterium wuenschmanii, a novel Nontuberculous Mycobacterium Isolated from a captive population of Amazon Milk Frogs.</title>
        <authorList>
            <person name="Hicks J."/>
            <person name="Zeineldin M."/>
            <person name="Ward H."/>
            <person name="Wuenschmann A."/>
            <person name="Camp P."/>
            <person name="Farrell D."/>
            <person name="Lehman K."/>
            <person name="Thacker T."/>
            <person name="Cuthbert E."/>
        </authorList>
    </citation>
    <scope>NUCLEOTIDE SEQUENCE [LARGE SCALE GENOMIC DNA]</scope>
    <source>
        <strain evidence="2 3">Wuenschmanii</strain>
    </source>
</reference>
<evidence type="ECO:0000259" key="1">
    <source>
        <dbReference type="PROSITE" id="PS50878"/>
    </source>
</evidence>